<dbReference type="Proteomes" id="UP000831390">
    <property type="component" value="Plasmid unnamed2"/>
</dbReference>
<dbReference type="PANTHER" id="PTHR48081:SF8">
    <property type="entry name" value="ALPHA_BETA HYDROLASE FOLD-3 DOMAIN-CONTAINING PROTEIN-RELATED"/>
    <property type="match status" value="1"/>
</dbReference>
<geneLocation type="plasmid" evidence="4 5">
    <name>unnamed2</name>
</geneLocation>
<keyword evidence="5" id="KW-1185">Reference proteome</keyword>
<dbReference type="PANTHER" id="PTHR48081">
    <property type="entry name" value="AB HYDROLASE SUPERFAMILY PROTEIN C4A8.06C"/>
    <property type="match status" value="1"/>
</dbReference>
<sequence>MKHPSSLRLWHPATRWGRLGICLLLLGATLPACNNDDNDEPAPGLIQPTGTPTVPFGEAMDAQMRAVIEQFVSYSTPPLPTLTPRQARMAPSVTDAVRDLLKKNNRSPKAAAVTTTQRLIPGAYTPQSAPDGILVRLYTPTSGTGPFPVIVYYHGGGWVIGLLDVYEPSAKALAEKTGAIVVNVDYRLSPEAKFPAAHEDAYAAYKWARDNAASFGGNPAKVATAGESAGGNMAVAVALLAKERTLTLPTHILSVYPVANNDLNTASYNQYANAQPLNRPNVQYFTANYFRTMADGDDRLISLTDVADLRGLPATTIVAAEIDPLQTEGKQLSDKLTQVGVANQYMLYTGTTHEFFGTHDVVPKATEALDFAASRLKAAFQ</sequence>
<feature type="domain" description="Alpha/beta hydrolase fold-3" evidence="3">
    <location>
        <begin position="150"/>
        <end position="356"/>
    </location>
</feature>
<organism evidence="4 5">
    <name type="scientific">Hymenobacter monticola</name>
    <dbReference type="NCBI Taxonomy" id="1705399"/>
    <lineage>
        <taxon>Bacteria</taxon>
        <taxon>Pseudomonadati</taxon>
        <taxon>Bacteroidota</taxon>
        <taxon>Cytophagia</taxon>
        <taxon>Cytophagales</taxon>
        <taxon>Hymenobacteraceae</taxon>
        <taxon>Hymenobacter</taxon>
    </lineage>
</organism>
<keyword evidence="4" id="KW-0614">Plasmid</keyword>
<dbReference type="Pfam" id="PF07859">
    <property type="entry name" value="Abhydrolase_3"/>
    <property type="match status" value="1"/>
</dbReference>
<feature type="chain" id="PRO_5046564630" evidence="2">
    <location>
        <begin position="35"/>
        <end position="381"/>
    </location>
</feature>
<evidence type="ECO:0000259" key="3">
    <source>
        <dbReference type="Pfam" id="PF07859"/>
    </source>
</evidence>
<protein>
    <submittedName>
        <fullName evidence="4">Alpha/beta hydrolase</fullName>
    </submittedName>
</protein>
<dbReference type="InterPro" id="IPR050300">
    <property type="entry name" value="GDXG_lipolytic_enzyme"/>
</dbReference>
<gene>
    <name evidence="4" type="ORF">MTP16_24105</name>
</gene>
<dbReference type="SUPFAM" id="SSF53474">
    <property type="entry name" value="alpha/beta-Hydrolases"/>
    <property type="match status" value="1"/>
</dbReference>
<dbReference type="InterPro" id="IPR029058">
    <property type="entry name" value="AB_hydrolase_fold"/>
</dbReference>
<evidence type="ECO:0000256" key="1">
    <source>
        <dbReference type="ARBA" id="ARBA00022801"/>
    </source>
</evidence>
<feature type="signal peptide" evidence="2">
    <location>
        <begin position="1"/>
        <end position="34"/>
    </location>
</feature>
<dbReference type="EMBL" id="CP094536">
    <property type="protein sequence ID" value="UOE36577.1"/>
    <property type="molecule type" value="Genomic_DNA"/>
</dbReference>
<proteinExistence type="predicted"/>
<dbReference type="RefSeq" id="WP_243520579.1">
    <property type="nucleotide sequence ID" value="NZ_CP094536.1"/>
</dbReference>
<evidence type="ECO:0000256" key="2">
    <source>
        <dbReference type="SAM" id="SignalP"/>
    </source>
</evidence>
<name>A0ABY4BBM7_9BACT</name>
<accession>A0ABY4BBM7</accession>
<reference evidence="4 5" key="1">
    <citation type="submission" date="2022-03" db="EMBL/GenBank/DDBJ databases">
        <title>Hymenobactersp. isolated from the air.</title>
        <authorList>
            <person name="Won M."/>
            <person name="Kwon S.-W."/>
        </authorList>
    </citation>
    <scope>NUCLEOTIDE SEQUENCE [LARGE SCALE GENOMIC DNA]</scope>
    <source>
        <strain evidence="4 5">KACC 22596</strain>
        <plasmid evidence="4 5">unnamed2</plasmid>
    </source>
</reference>
<keyword evidence="1 4" id="KW-0378">Hydrolase</keyword>
<dbReference type="Gene3D" id="3.40.50.1820">
    <property type="entry name" value="alpha/beta hydrolase"/>
    <property type="match status" value="1"/>
</dbReference>
<evidence type="ECO:0000313" key="5">
    <source>
        <dbReference type="Proteomes" id="UP000831390"/>
    </source>
</evidence>
<evidence type="ECO:0000313" key="4">
    <source>
        <dbReference type="EMBL" id="UOE36577.1"/>
    </source>
</evidence>
<dbReference type="GO" id="GO:0016787">
    <property type="term" value="F:hydrolase activity"/>
    <property type="evidence" value="ECO:0007669"/>
    <property type="project" value="UniProtKB-KW"/>
</dbReference>
<dbReference type="InterPro" id="IPR013094">
    <property type="entry name" value="AB_hydrolase_3"/>
</dbReference>
<keyword evidence="2" id="KW-0732">Signal</keyword>